<evidence type="ECO:0000313" key="2">
    <source>
        <dbReference type="Proteomes" id="UP000051307"/>
    </source>
</evidence>
<dbReference type="GO" id="GO:0000287">
    <property type="term" value="F:magnesium ion binding"/>
    <property type="evidence" value="ECO:0007669"/>
    <property type="project" value="TreeGrafter"/>
</dbReference>
<dbReference type="SFLD" id="SFLDG01144">
    <property type="entry name" value="C2.B.4:_PGP_Like"/>
    <property type="match status" value="1"/>
</dbReference>
<dbReference type="InterPro" id="IPR006379">
    <property type="entry name" value="HAD-SF_hydro_IIB"/>
</dbReference>
<name>A0A0R1VJW2_9LACO</name>
<dbReference type="SFLD" id="SFLDG01140">
    <property type="entry name" value="C2.B:_Phosphomannomutase_and_P"/>
    <property type="match status" value="1"/>
</dbReference>
<dbReference type="PANTHER" id="PTHR10000:SF8">
    <property type="entry name" value="HAD SUPERFAMILY HYDROLASE-LIKE, TYPE 3"/>
    <property type="match status" value="1"/>
</dbReference>
<comment type="caution">
    <text evidence="1">The sequence shown here is derived from an EMBL/GenBank/DDBJ whole genome shotgun (WGS) entry which is preliminary data.</text>
</comment>
<dbReference type="NCBIfam" id="TIGR00099">
    <property type="entry name" value="Cof-subfamily"/>
    <property type="match status" value="1"/>
</dbReference>
<dbReference type="SFLD" id="SFLDS00003">
    <property type="entry name" value="Haloacid_Dehalogenase"/>
    <property type="match status" value="1"/>
</dbReference>
<dbReference type="SUPFAM" id="SSF56784">
    <property type="entry name" value="HAD-like"/>
    <property type="match status" value="1"/>
</dbReference>
<proteinExistence type="predicted"/>
<dbReference type="PANTHER" id="PTHR10000">
    <property type="entry name" value="PHOSPHOSERINE PHOSPHATASE"/>
    <property type="match status" value="1"/>
</dbReference>
<dbReference type="InterPro" id="IPR036412">
    <property type="entry name" value="HAD-like_sf"/>
</dbReference>
<dbReference type="EMBL" id="AZFU01000044">
    <property type="protein sequence ID" value="KRM02140.1"/>
    <property type="molecule type" value="Genomic_DNA"/>
</dbReference>
<gene>
    <name evidence="1" type="ORF">FC59_GL001740</name>
</gene>
<dbReference type="Pfam" id="PF08282">
    <property type="entry name" value="Hydrolase_3"/>
    <property type="match status" value="1"/>
</dbReference>
<protein>
    <submittedName>
        <fullName evidence="1">HAD superfamily hydrolase</fullName>
    </submittedName>
</protein>
<sequence>MAIKIIAVDLDGTLLSSGNVILPETARVLRVAAENGIKVVLATGRPLSGTLPFTRQLGLSGDDQYAIVFNGAVVQSLAGRVLMSQELNYQDFNNMLRFQRLSHVDVHFETTKYFLTCDHDLSVQMQINAALTNNIIKVRDRKDIPQDFTFNKVGFTSVEGDDQVDKLWNSFPSWAFDSYDIVRSFDSIIELNGLGASKGNALMDLASRLKVNQKDVMVFGDQGNDLSMFENPNFKKIAMGNAISDIKERADYVTDDNDHNGIAKAVKKFVL</sequence>
<evidence type="ECO:0000313" key="1">
    <source>
        <dbReference type="EMBL" id="KRM02140.1"/>
    </source>
</evidence>
<dbReference type="Proteomes" id="UP000051307">
    <property type="component" value="Unassembled WGS sequence"/>
</dbReference>
<dbReference type="eggNOG" id="COG0561">
    <property type="taxonomic scope" value="Bacteria"/>
</dbReference>
<dbReference type="CDD" id="cd07516">
    <property type="entry name" value="HAD_Pase"/>
    <property type="match status" value="1"/>
</dbReference>
<dbReference type="Gene3D" id="3.30.1240.10">
    <property type="match status" value="1"/>
</dbReference>
<dbReference type="OrthoDB" id="9790031at2"/>
<accession>A0A0R1VJW2</accession>
<dbReference type="GO" id="GO:0016791">
    <property type="term" value="F:phosphatase activity"/>
    <property type="evidence" value="ECO:0007669"/>
    <property type="project" value="TreeGrafter"/>
</dbReference>
<organism evidence="1 2">
    <name type="scientific">Lactobacillus kitasatonis DSM 16761 = JCM 1039</name>
    <dbReference type="NCBI Taxonomy" id="1423767"/>
    <lineage>
        <taxon>Bacteria</taxon>
        <taxon>Bacillati</taxon>
        <taxon>Bacillota</taxon>
        <taxon>Bacilli</taxon>
        <taxon>Lactobacillales</taxon>
        <taxon>Lactobacillaceae</taxon>
        <taxon>Lactobacillus</taxon>
    </lineage>
</organism>
<dbReference type="PROSITE" id="PS01228">
    <property type="entry name" value="COF_1"/>
    <property type="match status" value="1"/>
</dbReference>
<dbReference type="GO" id="GO:0005829">
    <property type="term" value="C:cytosol"/>
    <property type="evidence" value="ECO:0007669"/>
    <property type="project" value="TreeGrafter"/>
</dbReference>
<dbReference type="NCBIfam" id="TIGR01484">
    <property type="entry name" value="HAD-SF-IIB"/>
    <property type="match status" value="1"/>
</dbReference>
<dbReference type="InterPro" id="IPR000150">
    <property type="entry name" value="Cof"/>
</dbReference>
<dbReference type="PATRIC" id="fig|1423767.3.peg.1804"/>
<reference evidence="1 2" key="1">
    <citation type="journal article" date="2015" name="Genome Announc.">
        <title>Expanding the biotechnology potential of lactobacilli through comparative genomics of 213 strains and associated genera.</title>
        <authorList>
            <person name="Sun Z."/>
            <person name="Harris H.M."/>
            <person name="McCann A."/>
            <person name="Guo C."/>
            <person name="Argimon S."/>
            <person name="Zhang W."/>
            <person name="Yang X."/>
            <person name="Jeffery I.B."/>
            <person name="Cooney J.C."/>
            <person name="Kagawa T.F."/>
            <person name="Liu W."/>
            <person name="Song Y."/>
            <person name="Salvetti E."/>
            <person name="Wrobel A."/>
            <person name="Rasinkangas P."/>
            <person name="Parkhill J."/>
            <person name="Rea M.C."/>
            <person name="O'Sullivan O."/>
            <person name="Ritari J."/>
            <person name="Douillard F.P."/>
            <person name="Paul Ross R."/>
            <person name="Yang R."/>
            <person name="Briner A.E."/>
            <person name="Felis G.E."/>
            <person name="de Vos W.M."/>
            <person name="Barrangou R."/>
            <person name="Klaenhammer T.R."/>
            <person name="Caufield P.W."/>
            <person name="Cui Y."/>
            <person name="Zhang H."/>
            <person name="O'Toole P.W."/>
        </authorList>
    </citation>
    <scope>NUCLEOTIDE SEQUENCE [LARGE SCALE GENOMIC DNA]</scope>
    <source>
        <strain evidence="1 2">DSM 16761</strain>
    </source>
</reference>
<dbReference type="Gene3D" id="3.40.50.1000">
    <property type="entry name" value="HAD superfamily/HAD-like"/>
    <property type="match status" value="1"/>
</dbReference>
<dbReference type="AlphaFoldDB" id="A0A0R1VJW2"/>
<keyword evidence="1" id="KW-0378">Hydrolase</keyword>
<dbReference type="InterPro" id="IPR023214">
    <property type="entry name" value="HAD_sf"/>
</dbReference>
<dbReference type="RefSeq" id="WP_025014454.1">
    <property type="nucleotide sequence ID" value="NZ_AZFU01000044.1"/>
</dbReference>